<accession>A0A1I0XUK7</accession>
<dbReference type="Proteomes" id="UP000198838">
    <property type="component" value="Unassembled WGS sequence"/>
</dbReference>
<dbReference type="GO" id="GO:0030170">
    <property type="term" value="F:pyridoxal phosphate binding"/>
    <property type="evidence" value="ECO:0007669"/>
    <property type="project" value="InterPro"/>
</dbReference>
<dbReference type="InterPro" id="IPR004839">
    <property type="entry name" value="Aminotransferase_I/II_large"/>
</dbReference>
<dbReference type="AlphaFoldDB" id="A0A1I0XUK7"/>
<sequence length="364" mass="41996">MSEKNTPFHGSDLEKIEKIYKIKKEEIISFSSNVNPLGISDKLKKELSLKLDCLSNYPDREYVELRQAMGNYCQINPDNIFLGNGTSDLISKFIRLINPSKALILGPTYSEYEREVKLCNGEAKYFELKESDDFKLDFDAFAKELSNCYDLLVICNPNNPTSSAIDNITIKKILDLCKEYNTFLIIDETYVEFCSQVDKISSVKLTQDYDNLLVLRGVSKFFAAPGLRLGYGINSSDSLKAQIENKKEPWNINTLAEEAGKLMFSDNEYIEKTKNLISQERKRLYEIFSKSSLYKPYRAEANFILLKILDDNIKSGYIFEKAIKEKMMIRDCQTFPFLNDSYIRFCILNKNDNDKLVECLLSVR</sequence>
<comment type="cofactor">
    <cofactor evidence="1 3">
        <name>pyridoxal 5'-phosphate</name>
        <dbReference type="ChEBI" id="CHEBI:597326"/>
    </cofactor>
</comment>
<dbReference type="Gene3D" id="3.40.640.10">
    <property type="entry name" value="Type I PLP-dependent aspartate aminotransferase-like (Major domain)"/>
    <property type="match status" value="1"/>
</dbReference>
<protein>
    <recommendedName>
        <fullName evidence="3">Aminotransferase</fullName>
        <ecNumber evidence="3">2.6.1.-</ecNumber>
    </recommendedName>
</protein>
<keyword evidence="6" id="KW-1185">Reference proteome</keyword>
<dbReference type="Pfam" id="PF00155">
    <property type="entry name" value="Aminotran_1_2"/>
    <property type="match status" value="1"/>
</dbReference>
<dbReference type="InterPro" id="IPR015422">
    <property type="entry name" value="PyrdxlP-dep_Trfase_small"/>
</dbReference>
<name>A0A1I0XUK7_9FIRM</name>
<organism evidence="5 6">
    <name type="scientific">Acetitomaculum ruminis DSM 5522</name>
    <dbReference type="NCBI Taxonomy" id="1120918"/>
    <lineage>
        <taxon>Bacteria</taxon>
        <taxon>Bacillati</taxon>
        <taxon>Bacillota</taxon>
        <taxon>Clostridia</taxon>
        <taxon>Lachnospirales</taxon>
        <taxon>Lachnospiraceae</taxon>
        <taxon>Acetitomaculum</taxon>
    </lineage>
</organism>
<dbReference type="STRING" id="1120918.SAMN05216249_107134"/>
<evidence type="ECO:0000259" key="4">
    <source>
        <dbReference type="Pfam" id="PF00155"/>
    </source>
</evidence>
<dbReference type="EC" id="2.6.1.-" evidence="3"/>
<keyword evidence="2" id="KW-0663">Pyridoxal phosphate</keyword>
<evidence type="ECO:0000313" key="6">
    <source>
        <dbReference type="Proteomes" id="UP000198838"/>
    </source>
</evidence>
<dbReference type="RefSeq" id="WP_092871872.1">
    <property type="nucleotide sequence ID" value="NZ_FOJY01000007.1"/>
</dbReference>
<dbReference type="EMBL" id="FOJY01000007">
    <property type="protein sequence ID" value="SFB04106.1"/>
    <property type="molecule type" value="Genomic_DNA"/>
</dbReference>
<evidence type="ECO:0000256" key="1">
    <source>
        <dbReference type="ARBA" id="ARBA00001933"/>
    </source>
</evidence>
<reference evidence="5 6" key="1">
    <citation type="submission" date="2016-10" db="EMBL/GenBank/DDBJ databases">
        <authorList>
            <person name="de Groot N.N."/>
        </authorList>
    </citation>
    <scope>NUCLEOTIDE SEQUENCE [LARGE SCALE GENOMIC DNA]</scope>
    <source>
        <strain evidence="5 6">DSM 5522</strain>
    </source>
</reference>
<dbReference type="InterPro" id="IPR004838">
    <property type="entry name" value="NHTrfase_class1_PyrdxlP-BS"/>
</dbReference>
<dbReference type="PROSITE" id="PS00105">
    <property type="entry name" value="AA_TRANSFER_CLASS_1"/>
    <property type="match status" value="1"/>
</dbReference>
<keyword evidence="3" id="KW-0808">Transferase</keyword>
<gene>
    <name evidence="5" type="ORF">SAMN05216249_107134</name>
</gene>
<dbReference type="SUPFAM" id="SSF53383">
    <property type="entry name" value="PLP-dependent transferases"/>
    <property type="match status" value="1"/>
</dbReference>
<dbReference type="GO" id="GO:0008483">
    <property type="term" value="F:transaminase activity"/>
    <property type="evidence" value="ECO:0007669"/>
    <property type="project" value="UniProtKB-KW"/>
</dbReference>
<comment type="similarity">
    <text evidence="3">Belongs to the class-I pyridoxal-phosphate-dependent aminotransferase family.</text>
</comment>
<evidence type="ECO:0000313" key="5">
    <source>
        <dbReference type="EMBL" id="SFB04106.1"/>
    </source>
</evidence>
<dbReference type="InterPro" id="IPR015421">
    <property type="entry name" value="PyrdxlP-dep_Trfase_major"/>
</dbReference>
<evidence type="ECO:0000256" key="3">
    <source>
        <dbReference type="RuleBase" id="RU000481"/>
    </source>
</evidence>
<evidence type="ECO:0000256" key="2">
    <source>
        <dbReference type="ARBA" id="ARBA00022898"/>
    </source>
</evidence>
<dbReference type="CDD" id="cd00609">
    <property type="entry name" value="AAT_like"/>
    <property type="match status" value="1"/>
</dbReference>
<dbReference type="OrthoDB" id="9813612at2"/>
<dbReference type="Gene3D" id="3.90.1150.10">
    <property type="entry name" value="Aspartate Aminotransferase, domain 1"/>
    <property type="match status" value="1"/>
</dbReference>
<dbReference type="InterPro" id="IPR015424">
    <property type="entry name" value="PyrdxlP-dep_Trfase"/>
</dbReference>
<keyword evidence="3" id="KW-0032">Aminotransferase</keyword>
<dbReference type="PANTHER" id="PTHR42885">
    <property type="entry name" value="HISTIDINOL-PHOSPHATE AMINOTRANSFERASE-RELATED"/>
    <property type="match status" value="1"/>
</dbReference>
<proteinExistence type="inferred from homology"/>
<dbReference type="PANTHER" id="PTHR42885:SF1">
    <property type="entry name" value="THREONINE-PHOSPHATE DECARBOXYLASE"/>
    <property type="match status" value="1"/>
</dbReference>
<feature type="domain" description="Aminotransferase class I/classII large" evidence="4">
    <location>
        <begin position="26"/>
        <end position="358"/>
    </location>
</feature>